<evidence type="ECO:0000256" key="10">
    <source>
        <dbReference type="ARBA" id="ARBA00022777"/>
    </source>
</evidence>
<evidence type="ECO:0000256" key="9">
    <source>
        <dbReference type="ARBA" id="ARBA00022741"/>
    </source>
</evidence>
<keyword evidence="9" id="KW-0547">Nucleotide-binding</keyword>
<keyword evidence="13 16" id="KW-0472">Membrane</keyword>
<keyword evidence="21" id="KW-1185">Reference proteome</keyword>
<dbReference type="Pfam" id="PF13614">
    <property type="entry name" value="AAA_31"/>
    <property type="match status" value="1"/>
</dbReference>
<organism evidence="20 21">
    <name type="scientific">Pontibacter diazotrophicus</name>
    <dbReference type="NCBI Taxonomy" id="1400979"/>
    <lineage>
        <taxon>Bacteria</taxon>
        <taxon>Pseudomonadati</taxon>
        <taxon>Bacteroidota</taxon>
        <taxon>Cytophagia</taxon>
        <taxon>Cytophagales</taxon>
        <taxon>Hymenobacteraceae</taxon>
        <taxon>Pontibacter</taxon>
    </lineage>
</organism>
<dbReference type="Gene3D" id="3.40.50.300">
    <property type="entry name" value="P-loop containing nucleotide triphosphate hydrolases"/>
    <property type="match status" value="1"/>
</dbReference>
<dbReference type="AlphaFoldDB" id="A0A3D8KZP3"/>
<dbReference type="Proteomes" id="UP000256708">
    <property type="component" value="Unassembled WGS sequence"/>
</dbReference>
<evidence type="ECO:0000256" key="16">
    <source>
        <dbReference type="SAM" id="Phobius"/>
    </source>
</evidence>
<dbReference type="GO" id="GO:0005524">
    <property type="term" value="F:ATP binding"/>
    <property type="evidence" value="ECO:0007669"/>
    <property type="project" value="UniProtKB-KW"/>
</dbReference>
<feature type="domain" description="Tyrosine-protein kinase G-rich" evidence="19">
    <location>
        <begin position="428"/>
        <end position="506"/>
    </location>
</feature>
<evidence type="ECO:0000259" key="17">
    <source>
        <dbReference type="Pfam" id="PF02706"/>
    </source>
</evidence>
<evidence type="ECO:0000256" key="3">
    <source>
        <dbReference type="ARBA" id="ARBA00008883"/>
    </source>
</evidence>
<evidence type="ECO:0000313" key="21">
    <source>
        <dbReference type="Proteomes" id="UP000256708"/>
    </source>
</evidence>
<evidence type="ECO:0000256" key="12">
    <source>
        <dbReference type="ARBA" id="ARBA00022989"/>
    </source>
</evidence>
<dbReference type="NCBIfam" id="TIGR01007">
    <property type="entry name" value="eps_fam"/>
    <property type="match status" value="1"/>
</dbReference>
<feature type="domain" description="Polysaccharide chain length determinant N-terminal" evidence="17">
    <location>
        <begin position="27"/>
        <end position="103"/>
    </location>
</feature>
<dbReference type="EC" id="2.7.10.2" evidence="4"/>
<dbReference type="PANTHER" id="PTHR32309">
    <property type="entry name" value="TYROSINE-PROTEIN KINASE"/>
    <property type="match status" value="1"/>
</dbReference>
<dbReference type="InterPro" id="IPR027417">
    <property type="entry name" value="P-loop_NTPase"/>
</dbReference>
<comment type="subcellular location">
    <subcellularLocation>
        <location evidence="1">Cell inner membrane</location>
        <topology evidence="1">Multi-pass membrane protein</topology>
    </subcellularLocation>
</comment>
<comment type="caution">
    <text evidence="20">The sequence shown here is derived from an EMBL/GenBank/DDBJ whole genome shotgun (WGS) entry which is preliminary data.</text>
</comment>
<dbReference type="InterPro" id="IPR032807">
    <property type="entry name" value="GNVR"/>
</dbReference>
<keyword evidence="8 16" id="KW-0812">Transmembrane</keyword>
<protein>
    <recommendedName>
        <fullName evidence="4">non-specific protein-tyrosine kinase</fullName>
        <ecNumber evidence="4">2.7.10.2</ecNumber>
    </recommendedName>
</protein>
<evidence type="ECO:0000256" key="7">
    <source>
        <dbReference type="ARBA" id="ARBA00022679"/>
    </source>
</evidence>
<evidence type="ECO:0000256" key="6">
    <source>
        <dbReference type="ARBA" id="ARBA00022519"/>
    </source>
</evidence>
<evidence type="ECO:0000256" key="11">
    <source>
        <dbReference type="ARBA" id="ARBA00022840"/>
    </source>
</evidence>
<evidence type="ECO:0000256" key="13">
    <source>
        <dbReference type="ARBA" id="ARBA00023136"/>
    </source>
</evidence>
<keyword evidence="6" id="KW-0997">Cell inner membrane</keyword>
<dbReference type="InterPro" id="IPR025669">
    <property type="entry name" value="AAA_dom"/>
</dbReference>
<comment type="similarity">
    <text evidence="2">Belongs to the CpsD/CapB family.</text>
</comment>
<evidence type="ECO:0000259" key="18">
    <source>
        <dbReference type="Pfam" id="PF13614"/>
    </source>
</evidence>
<dbReference type="PANTHER" id="PTHR32309:SF13">
    <property type="entry name" value="FERRIC ENTEROBACTIN TRANSPORT PROTEIN FEPE"/>
    <property type="match status" value="1"/>
</dbReference>
<name>A0A3D8KZP3_9BACT</name>
<feature type="transmembrane region" description="Helical" evidence="16">
    <location>
        <begin position="21"/>
        <end position="42"/>
    </location>
</feature>
<dbReference type="SUPFAM" id="SSF52540">
    <property type="entry name" value="P-loop containing nucleoside triphosphate hydrolases"/>
    <property type="match status" value="1"/>
</dbReference>
<comment type="similarity">
    <text evidence="3">Belongs to the etk/wzc family.</text>
</comment>
<evidence type="ECO:0000313" key="20">
    <source>
        <dbReference type="EMBL" id="RDV10669.1"/>
    </source>
</evidence>
<keyword evidence="10" id="KW-0418">Kinase</keyword>
<evidence type="ECO:0000256" key="8">
    <source>
        <dbReference type="ARBA" id="ARBA00022692"/>
    </source>
</evidence>
<dbReference type="Pfam" id="PF13807">
    <property type="entry name" value="GNVR"/>
    <property type="match status" value="1"/>
</dbReference>
<dbReference type="CDD" id="cd05387">
    <property type="entry name" value="BY-kinase"/>
    <property type="match status" value="1"/>
</dbReference>
<keyword evidence="14" id="KW-0829">Tyrosine-protein kinase</keyword>
<dbReference type="OrthoDB" id="9794577at2"/>
<evidence type="ECO:0000256" key="5">
    <source>
        <dbReference type="ARBA" id="ARBA00022475"/>
    </source>
</evidence>
<evidence type="ECO:0000259" key="19">
    <source>
        <dbReference type="Pfam" id="PF13807"/>
    </source>
</evidence>
<dbReference type="GO" id="GO:0004715">
    <property type="term" value="F:non-membrane spanning protein tyrosine kinase activity"/>
    <property type="evidence" value="ECO:0007669"/>
    <property type="project" value="UniProtKB-EC"/>
</dbReference>
<reference evidence="21" key="1">
    <citation type="submission" date="2018-08" db="EMBL/GenBank/DDBJ databases">
        <authorList>
            <person name="Liu Z.-W."/>
            <person name="Du Z.-J."/>
        </authorList>
    </citation>
    <scope>NUCLEOTIDE SEQUENCE [LARGE SCALE GENOMIC DNA]</scope>
    <source>
        <strain evidence="21">H4X</strain>
    </source>
</reference>
<accession>A0A3D8KZP3</accession>
<evidence type="ECO:0000256" key="4">
    <source>
        <dbReference type="ARBA" id="ARBA00011903"/>
    </source>
</evidence>
<dbReference type="InterPro" id="IPR005702">
    <property type="entry name" value="Wzc-like_C"/>
</dbReference>
<keyword evidence="7" id="KW-0808">Transferase</keyword>
<dbReference type="InterPro" id="IPR050445">
    <property type="entry name" value="Bact_polysacc_biosynth/exp"/>
</dbReference>
<proteinExistence type="inferred from homology"/>
<keyword evidence="5" id="KW-1003">Cell membrane</keyword>
<dbReference type="InterPro" id="IPR003856">
    <property type="entry name" value="LPS_length_determ_N"/>
</dbReference>
<feature type="transmembrane region" description="Helical" evidence="16">
    <location>
        <begin position="486"/>
        <end position="505"/>
    </location>
</feature>
<keyword evidence="12 16" id="KW-1133">Transmembrane helix</keyword>
<gene>
    <name evidence="20" type="ORF">DXT99_26270</name>
</gene>
<dbReference type="GO" id="GO:0005886">
    <property type="term" value="C:plasma membrane"/>
    <property type="evidence" value="ECO:0007669"/>
    <property type="project" value="UniProtKB-SubCell"/>
</dbReference>
<dbReference type="Pfam" id="PF02706">
    <property type="entry name" value="Wzz"/>
    <property type="match status" value="1"/>
</dbReference>
<evidence type="ECO:0000256" key="1">
    <source>
        <dbReference type="ARBA" id="ARBA00004429"/>
    </source>
</evidence>
<sequence>MSNNILDRSDNLFTQLMYKYFPYWPMFVLLLVAFFTGAWAYLTFYATPTYEATATLIIKDENKGVDDPAMSESINLFASKKIIENEIEVIGSRVLMKEVVQHLQLYAPIFEDGIFKSTSAYISSPVVIEHENPDNVPLNTLEAPKIYFSYDAENTIVNIEGQSYIINEWVKTPYGVLRFSLNDKYALQPANPLYFSLIHPKKVTESLIDEVKISPASKLSTVVNLKIKDKVPQRGEDILNRLIYSYNQAAIKDRDHLAKNTLAFIENRMKLVEKELAIVETDVQRYKSSKGVVDLSEQGKMFLQNLGENDRKTSEITLQLAVLDKVEKYIVSKENTAGIVPSTLGVNDPVLSQLLQKLYDSEIHYEKLKKTTAEFNPIMISIKDEIGKIRPSILENVRNQRENLKASLTDLASTNSSYNVVLQSLPKRERELLEVSRHQTTKSDLYNFLLKKREDIALTYVPTTGDSRVVDMAEASLTPVGLKPKYIYFMAVLFSFITGIALIAGKERLNNKILFRAEIQACTNAPIVAEVSYVDYKGKSSFQAPTEAFIVEQFRQMRTTMGLYSRCFSKKKIIVTSSIPSEGKSFVSSNLAYSLALSKKKVALVDMDFRSPSTSISFNVYKEPGVTDYLMGEIHHNEILHKTEFENFYVISAGTNIGDNTELLLNERLEQLFLELEGAFDYIILDTPPIDFVTDAYLLAAFCDITLLVVRHNFTPKSTIQRLKEYSNTKQLKNMAIVFNGVKSRGFMKGKYGYGYGYGYDCVYSNEAYKAKVADC</sequence>
<evidence type="ECO:0000256" key="2">
    <source>
        <dbReference type="ARBA" id="ARBA00007316"/>
    </source>
</evidence>
<comment type="catalytic activity">
    <reaction evidence="15">
        <text>L-tyrosyl-[protein] + ATP = O-phospho-L-tyrosyl-[protein] + ADP + H(+)</text>
        <dbReference type="Rhea" id="RHEA:10596"/>
        <dbReference type="Rhea" id="RHEA-COMP:10136"/>
        <dbReference type="Rhea" id="RHEA-COMP:20101"/>
        <dbReference type="ChEBI" id="CHEBI:15378"/>
        <dbReference type="ChEBI" id="CHEBI:30616"/>
        <dbReference type="ChEBI" id="CHEBI:46858"/>
        <dbReference type="ChEBI" id="CHEBI:61978"/>
        <dbReference type="ChEBI" id="CHEBI:456216"/>
        <dbReference type="EC" id="2.7.10.2"/>
    </reaction>
</comment>
<evidence type="ECO:0000256" key="15">
    <source>
        <dbReference type="ARBA" id="ARBA00051245"/>
    </source>
</evidence>
<evidence type="ECO:0000256" key="14">
    <source>
        <dbReference type="ARBA" id="ARBA00023137"/>
    </source>
</evidence>
<feature type="domain" description="AAA" evidence="18">
    <location>
        <begin position="583"/>
        <end position="711"/>
    </location>
</feature>
<dbReference type="RefSeq" id="WP_115568574.1">
    <property type="nucleotide sequence ID" value="NZ_QRGR01000057.1"/>
</dbReference>
<keyword evidence="11" id="KW-0067">ATP-binding</keyword>
<dbReference type="EMBL" id="QRGR01000057">
    <property type="protein sequence ID" value="RDV10669.1"/>
    <property type="molecule type" value="Genomic_DNA"/>
</dbReference>